<dbReference type="AlphaFoldDB" id="A0A426ZFJ8"/>
<evidence type="ECO:0000313" key="1">
    <source>
        <dbReference type="EMBL" id="RRT62748.1"/>
    </source>
</evidence>
<accession>A0A426ZFJ8</accession>
<gene>
    <name evidence="1" type="ORF">B296_00033344</name>
</gene>
<organism evidence="1 2">
    <name type="scientific">Ensete ventricosum</name>
    <name type="common">Abyssinian banana</name>
    <name type="synonym">Musa ensete</name>
    <dbReference type="NCBI Taxonomy" id="4639"/>
    <lineage>
        <taxon>Eukaryota</taxon>
        <taxon>Viridiplantae</taxon>
        <taxon>Streptophyta</taxon>
        <taxon>Embryophyta</taxon>
        <taxon>Tracheophyta</taxon>
        <taxon>Spermatophyta</taxon>
        <taxon>Magnoliopsida</taxon>
        <taxon>Liliopsida</taxon>
        <taxon>Zingiberales</taxon>
        <taxon>Musaceae</taxon>
        <taxon>Ensete</taxon>
    </lineage>
</organism>
<dbReference type="Proteomes" id="UP000287651">
    <property type="component" value="Unassembled WGS sequence"/>
</dbReference>
<protein>
    <submittedName>
        <fullName evidence="1">Uncharacterized protein</fullName>
    </submittedName>
</protein>
<dbReference type="EMBL" id="AMZH03006870">
    <property type="protein sequence ID" value="RRT62748.1"/>
    <property type="molecule type" value="Genomic_DNA"/>
</dbReference>
<proteinExistence type="predicted"/>
<evidence type="ECO:0000313" key="2">
    <source>
        <dbReference type="Proteomes" id="UP000287651"/>
    </source>
</evidence>
<name>A0A426ZFJ8_ENSVE</name>
<reference evidence="1 2" key="1">
    <citation type="journal article" date="2014" name="Agronomy (Basel)">
        <title>A Draft Genome Sequence for Ensete ventricosum, the Drought-Tolerant Tree Against Hunger.</title>
        <authorList>
            <person name="Harrison J."/>
            <person name="Moore K.A."/>
            <person name="Paszkiewicz K."/>
            <person name="Jones T."/>
            <person name="Grant M."/>
            <person name="Ambacheew D."/>
            <person name="Muzemil S."/>
            <person name="Studholme D.J."/>
        </authorList>
    </citation>
    <scope>NUCLEOTIDE SEQUENCE [LARGE SCALE GENOMIC DNA]</scope>
</reference>
<comment type="caution">
    <text evidence="1">The sequence shown here is derived from an EMBL/GenBank/DDBJ whole genome shotgun (WGS) entry which is preliminary data.</text>
</comment>
<sequence length="153" mass="16451">MRIQNSAWEVGYWSGGALVGKKYPSSGRSLIPARRPGCVGSRRDPSDGRVNFVVPFLIPLPRKGAGAFIVSVVDHSYLVTLLLLWPTMPSYPSTTLAVPARRILSVQPPSLSSTAKTVELKERPMVLTIAPVGVSVTQEEASLAKASAYVFSL</sequence>